<proteinExistence type="predicted"/>
<accession>T1C698</accession>
<keyword evidence="1" id="KW-0489">Methyltransferase</keyword>
<comment type="caution">
    <text evidence="1">The sequence shown here is derived from an EMBL/GenBank/DDBJ whole genome shotgun (WGS) entry which is preliminary data.</text>
</comment>
<name>T1C698_9ZZZZ</name>
<keyword evidence="1" id="KW-0808">Transferase</keyword>
<dbReference type="Gene3D" id="3.40.50.150">
    <property type="entry name" value="Vaccinia Virus protein VP39"/>
    <property type="match status" value="1"/>
</dbReference>
<dbReference type="GO" id="GO:0008168">
    <property type="term" value="F:methyltransferase activity"/>
    <property type="evidence" value="ECO:0007669"/>
    <property type="project" value="UniProtKB-KW"/>
</dbReference>
<protein>
    <submittedName>
        <fullName evidence="1">Methyltransferase type 11</fullName>
    </submittedName>
</protein>
<organism evidence="1">
    <name type="scientific">mine drainage metagenome</name>
    <dbReference type="NCBI Taxonomy" id="410659"/>
    <lineage>
        <taxon>unclassified sequences</taxon>
        <taxon>metagenomes</taxon>
        <taxon>ecological metagenomes</taxon>
    </lineage>
</organism>
<feature type="non-terminal residue" evidence="1">
    <location>
        <position position="85"/>
    </location>
</feature>
<dbReference type="AlphaFoldDB" id="T1C698"/>
<reference evidence="1" key="2">
    <citation type="journal article" date="2014" name="ISME J.">
        <title>Microbial stratification in low pH oxic and suboxic macroscopic growths along an acid mine drainage.</title>
        <authorList>
            <person name="Mendez-Garcia C."/>
            <person name="Mesa V."/>
            <person name="Sprenger R.R."/>
            <person name="Richter M."/>
            <person name="Diez M.S."/>
            <person name="Solano J."/>
            <person name="Bargiela R."/>
            <person name="Golyshina O.V."/>
            <person name="Manteca A."/>
            <person name="Ramos J.L."/>
            <person name="Gallego J.R."/>
            <person name="Llorente I."/>
            <person name="Martins Dos Santos V.A."/>
            <person name="Jensen O.N."/>
            <person name="Pelaez A.I."/>
            <person name="Sanchez J."/>
            <person name="Ferrer M."/>
        </authorList>
    </citation>
    <scope>NUCLEOTIDE SEQUENCE</scope>
</reference>
<dbReference type="GO" id="GO:0032259">
    <property type="term" value="P:methylation"/>
    <property type="evidence" value="ECO:0007669"/>
    <property type="project" value="UniProtKB-KW"/>
</dbReference>
<dbReference type="SUPFAM" id="SSF53335">
    <property type="entry name" value="S-adenosyl-L-methionine-dependent methyltransferases"/>
    <property type="match status" value="1"/>
</dbReference>
<dbReference type="InterPro" id="IPR029063">
    <property type="entry name" value="SAM-dependent_MTases_sf"/>
</dbReference>
<sequence>MIRSGSSLAVQSAGTIIGTPYPDSSPVLSNPNPQKDQMIHESMDRCLAAQAEAIWPQESQLIARYGLHAGARILDAGCGTGQFAM</sequence>
<reference evidence="1" key="1">
    <citation type="submission" date="2013-08" db="EMBL/GenBank/DDBJ databases">
        <authorList>
            <person name="Mendez C."/>
            <person name="Richter M."/>
            <person name="Ferrer M."/>
            <person name="Sanchez J."/>
        </authorList>
    </citation>
    <scope>NUCLEOTIDE SEQUENCE</scope>
</reference>
<evidence type="ECO:0000313" key="1">
    <source>
        <dbReference type="EMBL" id="EQD60814.1"/>
    </source>
</evidence>
<dbReference type="EMBL" id="AUZZ01002338">
    <property type="protein sequence ID" value="EQD60814.1"/>
    <property type="molecule type" value="Genomic_DNA"/>
</dbReference>
<gene>
    <name evidence="1" type="ORF">B2A_03487</name>
</gene>